<gene>
    <name evidence="2" type="ORF">JN03_0218</name>
    <name evidence="1" type="ORF">QJ129_01060</name>
</gene>
<evidence type="ECO:0000313" key="3">
    <source>
        <dbReference type="Proteomes" id="UP000294882"/>
    </source>
</evidence>
<proteinExistence type="predicted"/>
<dbReference type="Proteomes" id="UP000294882">
    <property type="component" value="Unassembled WGS sequence"/>
</dbReference>
<dbReference type="EMBL" id="SOCH01000002">
    <property type="protein sequence ID" value="TDU98194.1"/>
    <property type="molecule type" value="Genomic_DNA"/>
</dbReference>
<sequence length="40" mass="4821">MSRKKIKEIKEYEKKIEWLDALIGKIKNPNKSLIKLHLEN</sequence>
<dbReference type="AlphaFoldDB" id="A0A4R7TZN9"/>
<evidence type="ECO:0000313" key="1">
    <source>
        <dbReference type="EMBL" id="MDI3047852.1"/>
    </source>
</evidence>
<accession>A0A4R7TZN9</accession>
<dbReference type="RefSeq" id="WP_273569406.1">
    <property type="nucleotide sequence ID" value="NZ_CP008748.1"/>
</dbReference>
<name>A0A4R7TZN9_9BACT</name>
<reference evidence="2 3" key="1">
    <citation type="submission" date="2019-03" db="EMBL/GenBank/DDBJ databases">
        <title>Genomic Encyclopedia of Archaeal and Bacterial Type Strains, Phase II (KMG-II): from individual species to whole genera.</title>
        <authorList>
            <person name="Goeker M."/>
        </authorList>
    </citation>
    <scope>NUCLEOTIDE SEQUENCE [LARGE SCALE GENOMIC DNA]</scope>
    <source>
        <strain evidence="2 3">ATCC 25591</strain>
    </source>
</reference>
<dbReference type="EMBL" id="JASBCP010000001">
    <property type="protein sequence ID" value="MDI3047852.1"/>
    <property type="molecule type" value="Genomic_DNA"/>
</dbReference>
<comment type="caution">
    <text evidence="2">The sequence shown here is derived from an EMBL/GenBank/DDBJ whole genome shotgun (WGS) entry which is preliminary data.</text>
</comment>
<organism evidence="2 3">
    <name type="scientific">Metamycoplasma hyosynoviae</name>
    <dbReference type="NCBI Taxonomy" id="29559"/>
    <lineage>
        <taxon>Bacteria</taxon>
        <taxon>Bacillati</taxon>
        <taxon>Mycoplasmatota</taxon>
        <taxon>Mycoplasmoidales</taxon>
        <taxon>Metamycoplasmataceae</taxon>
        <taxon>Metamycoplasma</taxon>
    </lineage>
</organism>
<dbReference type="Proteomes" id="UP001233782">
    <property type="component" value="Unassembled WGS sequence"/>
</dbReference>
<evidence type="ECO:0000313" key="2">
    <source>
        <dbReference type="EMBL" id="TDU98194.1"/>
    </source>
</evidence>
<protein>
    <submittedName>
        <fullName evidence="2">Uncharacterized protein</fullName>
    </submittedName>
</protein>
<reference evidence="1" key="2">
    <citation type="submission" date="2023-04" db="EMBL/GenBank/DDBJ databases">
        <title>Genomes of recent Mycoplasma hyosynoviae isolates 2023.</title>
        <authorList>
            <person name="Spergser J."/>
        </authorList>
    </citation>
    <scope>NUCLEOTIDE SEQUENCE</scope>
    <source>
        <strain evidence="1">SN1J23N</strain>
    </source>
</reference>